<dbReference type="InterPro" id="IPR004345">
    <property type="entry name" value="TB2_DP1_HVA22"/>
</dbReference>
<dbReference type="GO" id="GO:0008017">
    <property type="term" value="F:microtubule binding"/>
    <property type="evidence" value="ECO:0007669"/>
    <property type="project" value="TreeGrafter"/>
</dbReference>
<evidence type="ECO:0000256" key="6">
    <source>
        <dbReference type="ARBA" id="ARBA00023136"/>
    </source>
</evidence>
<feature type="compositionally biased region" description="Basic and acidic residues" evidence="8">
    <location>
        <begin position="764"/>
        <end position="777"/>
    </location>
</feature>
<feature type="compositionally biased region" description="Basic and acidic residues" evidence="8">
    <location>
        <begin position="309"/>
        <end position="318"/>
    </location>
</feature>
<evidence type="ECO:0000256" key="1">
    <source>
        <dbReference type="ARBA" id="ARBA00004370"/>
    </source>
</evidence>
<comment type="similarity">
    <text evidence="2">Belongs to the TEX28 family.</text>
</comment>
<gene>
    <name evidence="10" type="ORF">XAT740_LOCUS4072</name>
</gene>
<feature type="transmembrane region" description="Helical" evidence="9">
    <location>
        <begin position="546"/>
        <end position="570"/>
    </location>
</feature>
<keyword evidence="5 7" id="KW-0175">Coiled coil</keyword>
<feature type="region of interest" description="Disordered" evidence="8">
    <location>
        <begin position="304"/>
        <end position="352"/>
    </location>
</feature>
<evidence type="ECO:0000313" key="10">
    <source>
        <dbReference type="EMBL" id="CAF0823297.1"/>
    </source>
</evidence>
<protein>
    <submittedName>
        <fullName evidence="10">Uncharacterized protein</fullName>
    </submittedName>
</protein>
<feature type="region of interest" description="Disordered" evidence="8">
    <location>
        <begin position="1"/>
        <end position="39"/>
    </location>
</feature>
<feature type="compositionally biased region" description="Basic residues" evidence="8">
    <location>
        <begin position="23"/>
        <end position="32"/>
    </location>
</feature>
<dbReference type="GO" id="GO:0005789">
    <property type="term" value="C:endoplasmic reticulum membrane"/>
    <property type="evidence" value="ECO:0007669"/>
    <property type="project" value="TreeGrafter"/>
</dbReference>
<dbReference type="InterPro" id="IPR019394">
    <property type="entry name" value="TEX28/TMCC"/>
</dbReference>
<dbReference type="GO" id="GO:0071782">
    <property type="term" value="C:endoplasmic reticulum tubular network"/>
    <property type="evidence" value="ECO:0007669"/>
    <property type="project" value="TreeGrafter"/>
</dbReference>
<feature type="region of interest" description="Disordered" evidence="8">
    <location>
        <begin position="80"/>
        <end position="105"/>
    </location>
</feature>
<dbReference type="GO" id="GO:0071786">
    <property type="term" value="P:endoplasmic reticulum tubular network organization"/>
    <property type="evidence" value="ECO:0007669"/>
    <property type="project" value="TreeGrafter"/>
</dbReference>
<feature type="coiled-coil region" evidence="7">
    <location>
        <begin position="110"/>
        <end position="144"/>
    </location>
</feature>
<feature type="transmembrane region" description="Helical" evidence="9">
    <location>
        <begin position="591"/>
        <end position="610"/>
    </location>
</feature>
<dbReference type="EMBL" id="CAJNOR010000162">
    <property type="protein sequence ID" value="CAF0823297.1"/>
    <property type="molecule type" value="Genomic_DNA"/>
</dbReference>
<feature type="transmembrane region" description="Helical" evidence="9">
    <location>
        <begin position="477"/>
        <end position="496"/>
    </location>
</feature>
<reference evidence="10" key="1">
    <citation type="submission" date="2021-02" db="EMBL/GenBank/DDBJ databases">
        <authorList>
            <person name="Nowell W R."/>
        </authorList>
    </citation>
    <scope>NUCLEOTIDE SEQUENCE</scope>
</reference>
<evidence type="ECO:0000256" key="7">
    <source>
        <dbReference type="SAM" id="Coils"/>
    </source>
</evidence>
<keyword evidence="11" id="KW-1185">Reference proteome</keyword>
<feature type="compositionally biased region" description="Polar residues" evidence="8">
    <location>
        <begin position="1"/>
        <end position="10"/>
    </location>
</feature>
<dbReference type="AlphaFoldDB" id="A0A813U9V7"/>
<evidence type="ECO:0000256" key="8">
    <source>
        <dbReference type="SAM" id="MobiDB-lite"/>
    </source>
</evidence>
<evidence type="ECO:0000256" key="4">
    <source>
        <dbReference type="ARBA" id="ARBA00022989"/>
    </source>
</evidence>
<feature type="transmembrane region" description="Helical" evidence="9">
    <location>
        <begin position="616"/>
        <end position="638"/>
    </location>
</feature>
<proteinExistence type="inferred from homology"/>
<feature type="region of interest" description="Disordered" evidence="8">
    <location>
        <begin position="214"/>
        <end position="245"/>
    </location>
</feature>
<evidence type="ECO:0000256" key="5">
    <source>
        <dbReference type="ARBA" id="ARBA00023054"/>
    </source>
</evidence>
<evidence type="ECO:0000313" key="11">
    <source>
        <dbReference type="Proteomes" id="UP000663828"/>
    </source>
</evidence>
<evidence type="ECO:0000256" key="2">
    <source>
        <dbReference type="ARBA" id="ARBA00008108"/>
    </source>
</evidence>
<feature type="region of interest" description="Disordered" evidence="8">
    <location>
        <begin position="704"/>
        <end position="729"/>
    </location>
</feature>
<dbReference type="PANTHER" id="PTHR12300">
    <property type="entry name" value="HVA22-LIKE PROTEINS"/>
    <property type="match status" value="1"/>
</dbReference>
<keyword evidence="3 9" id="KW-0812">Transmembrane</keyword>
<evidence type="ECO:0000256" key="9">
    <source>
        <dbReference type="SAM" id="Phobius"/>
    </source>
</evidence>
<accession>A0A813U9V7</accession>
<dbReference type="PANTHER" id="PTHR12300:SF117">
    <property type="entry name" value="LP05237P-RELATED"/>
    <property type="match status" value="1"/>
</dbReference>
<feature type="compositionally biased region" description="Polar residues" evidence="8">
    <location>
        <begin position="80"/>
        <end position="97"/>
    </location>
</feature>
<organism evidence="10 11">
    <name type="scientific">Adineta ricciae</name>
    <name type="common">Rotifer</name>
    <dbReference type="NCBI Taxonomy" id="249248"/>
    <lineage>
        <taxon>Eukaryota</taxon>
        <taxon>Metazoa</taxon>
        <taxon>Spiralia</taxon>
        <taxon>Gnathifera</taxon>
        <taxon>Rotifera</taxon>
        <taxon>Eurotatoria</taxon>
        <taxon>Bdelloidea</taxon>
        <taxon>Adinetida</taxon>
        <taxon>Adinetidae</taxon>
        <taxon>Adineta</taxon>
    </lineage>
</organism>
<comment type="caution">
    <text evidence="10">The sequence shown here is derived from an EMBL/GenBank/DDBJ whole genome shotgun (WGS) entry which is preliminary data.</text>
</comment>
<name>A0A813U9V7_ADIRI</name>
<dbReference type="Pfam" id="PF10267">
    <property type="entry name" value="Tmemb_cc2"/>
    <property type="match status" value="1"/>
</dbReference>
<feature type="compositionally biased region" description="Polar residues" evidence="8">
    <location>
        <begin position="226"/>
        <end position="245"/>
    </location>
</feature>
<sequence>MNDIEYTNRQIDIPHNPLSTSTRPRRSQRKRVSPSLEPRSLTTIVDSKSQSTAVDQAIMINNQLLTPNIVAQQKLGLSDSLNNASSDTDAPSSNFSYKKNHSTSDLDPFERRKQAALLKAEAKLEKAKRLHQIAQQNVDRMVDELLRQTTIPGGSHDSKTSKDSFDKCVSKLEDTKKQLAKKISDYQSDIARIRAGDIPKRYVPHDILSSLKSKVSNDNIEHHSTNETSTPIANEHSNSTQHLDTDNQTLLPLSSISHNTLTANNLTNQNQNLLSLSQNSNTLEPFRSSPSSSISNEIGNSQFYIDFNPESHDTEKSPFTRRRYTDNSNAESNDRISDHSSDERFVSQNSSKRNTMSTIEYHQLLLKIDLMQKTVDRYENRMTELQKQIDSLIDLNENQRQQNEHLSNEITDLTTLHQHEMPTVKNDLKKLEEKLLYNFNEYWSEMVEKLDKLETRTTKVEQTQAHSLETEENTHRLISKFVNILLTVFAIILLLLSTIKNLVQSRVHAVILFILVSIWITCHYLPENYFQRSYFRELPNIFKRTSFSNQTVMVSSLLARCIIVTIGTLYPGYRSYKSLITSDLRAVVDCLRYWIVFSIFIACETVTDIVLSWFPFYYWIKIAIVFWIVSPAGSTFLYKRFIQPLLKEREQEIDQLIEHTRQKSYSAILDLTNKGFRYASNVFLNTAVLGQTYLGEHLKRSLSTSDISNSGAKNVNNPPATLYEESEEDVEFTSRLKEDQKYLSKGTTRKPLSRKYSFANSPDDSVRCLDYQEKPDDFSDNPLDEYEMSKVMSRRGRSANKTNSSENHVETTSKRQVKSTNTTKRSAVAKTGASLERAVNSSNDTDDEVENMRKRT</sequence>
<keyword evidence="6 9" id="KW-0472">Membrane</keyword>
<keyword evidence="4 9" id="KW-1133">Transmembrane helix</keyword>
<dbReference type="GO" id="GO:0005881">
    <property type="term" value="C:cytoplasmic microtubule"/>
    <property type="evidence" value="ECO:0007669"/>
    <property type="project" value="TreeGrafter"/>
</dbReference>
<dbReference type="Pfam" id="PF03134">
    <property type="entry name" value="TB2_DP1_HVA22"/>
    <property type="match status" value="1"/>
</dbReference>
<feature type="region of interest" description="Disordered" evidence="8">
    <location>
        <begin position="741"/>
        <end position="856"/>
    </location>
</feature>
<dbReference type="Proteomes" id="UP000663828">
    <property type="component" value="Unassembled WGS sequence"/>
</dbReference>
<evidence type="ECO:0000256" key="3">
    <source>
        <dbReference type="ARBA" id="ARBA00022692"/>
    </source>
</evidence>
<comment type="subcellular location">
    <subcellularLocation>
        <location evidence="1">Membrane</location>
    </subcellularLocation>
</comment>
<feature type="transmembrane region" description="Helical" evidence="9">
    <location>
        <begin position="508"/>
        <end position="526"/>
    </location>
</feature>
<feature type="compositionally biased region" description="Basic and acidic residues" evidence="8">
    <location>
        <begin position="332"/>
        <end position="345"/>
    </location>
</feature>
<feature type="coiled-coil region" evidence="7">
    <location>
        <begin position="361"/>
        <end position="416"/>
    </location>
</feature>
<feature type="compositionally biased region" description="Polar residues" evidence="8">
    <location>
        <begin position="704"/>
        <end position="719"/>
    </location>
</feature>